<keyword evidence="3 6" id="KW-1133">Transmembrane helix</keyword>
<comment type="subcellular location">
    <subcellularLocation>
        <location evidence="1">Membrane</location>
        <topology evidence="1">Single-pass membrane protein</topology>
    </subcellularLocation>
</comment>
<keyword evidence="4 6" id="KW-0472">Membrane</keyword>
<organism evidence="7 8">
    <name type="scientific">Platanthera guangdongensis</name>
    <dbReference type="NCBI Taxonomy" id="2320717"/>
    <lineage>
        <taxon>Eukaryota</taxon>
        <taxon>Viridiplantae</taxon>
        <taxon>Streptophyta</taxon>
        <taxon>Embryophyta</taxon>
        <taxon>Tracheophyta</taxon>
        <taxon>Spermatophyta</taxon>
        <taxon>Magnoliopsida</taxon>
        <taxon>Liliopsida</taxon>
        <taxon>Asparagales</taxon>
        <taxon>Orchidaceae</taxon>
        <taxon>Orchidoideae</taxon>
        <taxon>Orchideae</taxon>
        <taxon>Orchidinae</taxon>
        <taxon>Platanthera</taxon>
    </lineage>
</organism>
<evidence type="ECO:0000256" key="4">
    <source>
        <dbReference type="ARBA" id="ARBA00023136"/>
    </source>
</evidence>
<comment type="caution">
    <text evidence="7">The sequence shown here is derived from an EMBL/GenBank/DDBJ whole genome shotgun (WGS) entry which is preliminary data.</text>
</comment>
<dbReference type="PANTHER" id="PTHR31509">
    <property type="entry name" value="BPS1-LIKE PROTEIN"/>
    <property type="match status" value="1"/>
</dbReference>
<evidence type="ECO:0000256" key="3">
    <source>
        <dbReference type="ARBA" id="ARBA00022989"/>
    </source>
</evidence>
<evidence type="ECO:0000313" key="8">
    <source>
        <dbReference type="Proteomes" id="UP001412067"/>
    </source>
</evidence>
<evidence type="ECO:0000256" key="1">
    <source>
        <dbReference type="ARBA" id="ARBA00004167"/>
    </source>
</evidence>
<keyword evidence="2 6" id="KW-0812">Transmembrane</keyword>
<comment type="similarity">
    <text evidence="5">Belongs to the ROH1 family.</text>
</comment>
<sequence length="354" mass="40755">MSRTADGRNSPTFGNPFRLIFSRKSHISPKCLALLNDFELMLARSLRNLKPKDSCEILSLSWMKHAVESLAEIHTNIKGLITDLQFPLTDWDYRWMDVYLNDSIKLLDICIALSSELSQLDQGQILLRYILHFFASELLERAGTSLHELILKFEVRNKNREHCHNILHNLAETPYYIGKAKSSAKENVLMRALYGVKVQTIFVCNIIIAALLGFSKPLIQFRVHERFLWSEAFDELCETVHAEIRNRLSDEKMIFFKEREDAELCARRLHAIMCSKEEKLSQKCNFFGSAEGARLDGDEERKRLQESVIGLAEGAEKLYDGLEILSNRVDEFFRIVLTGRDALLANLREADART</sequence>
<dbReference type="Proteomes" id="UP001412067">
    <property type="component" value="Unassembled WGS sequence"/>
</dbReference>
<proteinExistence type="inferred from homology"/>
<evidence type="ECO:0000313" key="7">
    <source>
        <dbReference type="EMBL" id="KAK8965361.1"/>
    </source>
</evidence>
<name>A0ABR2MPH6_9ASPA</name>
<evidence type="ECO:0000256" key="6">
    <source>
        <dbReference type="SAM" id="Phobius"/>
    </source>
</evidence>
<gene>
    <name evidence="7" type="ORF">KSP40_PGU017608</name>
</gene>
<dbReference type="EMBL" id="JBBWWR010000006">
    <property type="protein sequence ID" value="KAK8965361.1"/>
    <property type="molecule type" value="Genomic_DNA"/>
</dbReference>
<accession>A0ABR2MPH6</accession>
<keyword evidence="8" id="KW-1185">Reference proteome</keyword>
<reference evidence="7 8" key="1">
    <citation type="journal article" date="2022" name="Nat. Plants">
        <title>Genomes of leafy and leafless Platanthera orchids illuminate the evolution of mycoheterotrophy.</title>
        <authorList>
            <person name="Li M.H."/>
            <person name="Liu K.W."/>
            <person name="Li Z."/>
            <person name="Lu H.C."/>
            <person name="Ye Q.L."/>
            <person name="Zhang D."/>
            <person name="Wang J.Y."/>
            <person name="Li Y.F."/>
            <person name="Zhong Z.M."/>
            <person name="Liu X."/>
            <person name="Yu X."/>
            <person name="Liu D.K."/>
            <person name="Tu X.D."/>
            <person name="Liu B."/>
            <person name="Hao Y."/>
            <person name="Liao X.Y."/>
            <person name="Jiang Y.T."/>
            <person name="Sun W.H."/>
            <person name="Chen J."/>
            <person name="Chen Y.Q."/>
            <person name="Ai Y."/>
            <person name="Zhai J.W."/>
            <person name="Wu S.S."/>
            <person name="Zhou Z."/>
            <person name="Hsiao Y.Y."/>
            <person name="Wu W.L."/>
            <person name="Chen Y.Y."/>
            <person name="Lin Y.F."/>
            <person name="Hsu J.L."/>
            <person name="Li C.Y."/>
            <person name="Wang Z.W."/>
            <person name="Zhao X."/>
            <person name="Zhong W.Y."/>
            <person name="Ma X.K."/>
            <person name="Ma L."/>
            <person name="Huang J."/>
            <person name="Chen G.Z."/>
            <person name="Huang M.Z."/>
            <person name="Huang L."/>
            <person name="Peng D.H."/>
            <person name="Luo Y.B."/>
            <person name="Zou S.Q."/>
            <person name="Chen S.P."/>
            <person name="Lan S."/>
            <person name="Tsai W.C."/>
            <person name="Van de Peer Y."/>
            <person name="Liu Z.J."/>
        </authorList>
    </citation>
    <scope>NUCLEOTIDE SEQUENCE [LARGE SCALE GENOMIC DNA]</scope>
    <source>
        <strain evidence="7">Lor288</strain>
    </source>
</reference>
<evidence type="ECO:0000256" key="5">
    <source>
        <dbReference type="ARBA" id="ARBA00035114"/>
    </source>
</evidence>
<dbReference type="Pfam" id="PF05633">
    <property type="entry name" value="ROH1-like"/>
    <property type="match status" value="1"/>
</dbReference>
<feature type="transmembrane region" description="Helical" evidence="6">
    <location>
        <begin position="192"/>
        <end position="214"/>
    </location>
</feature>
<dbReference type="InterPro" id="IPR008511">
    <property type="entry name" value="ROH1-like"/>
</dbReference>
<protein>
    <submittedName>
        <fullName evidence="7">UPF0496 protein 4</fullName>
    </submittedName>
</protein>
<evidence type="ECO:0000256" key="2">
    <source>
        <dbReference type="ARBA" id="ARBA00022692"/>
    </source>
</evidence>